<evidence type="ECO:0000256" key="4">
    <source>
        <dbReference type="ARBA" id="ARBA00023136"/>
    </source>
</evidence>
<feature type="transmembrane region" description="Helical" evidence="5">
    <location>
        <begin position="56"/>
        <end position="78"/>
    </location>
</feature>
<comment type="caution">
    <text evidence="7">The sequence shown here is derived from an EMBL/GenBank/DDBJ whole genome shotgun (WGS) entry which is preliminary data.</text>
</comment>
<comment type="subcellular location">
    <subcellularLocation>
        <location evidence="1">Membrane</location>
        <topology evidence="1">Multi-pass membrane protein</topology>
    </subcellularLocation>
</comment>
<dbReference type="EMBL" id="JAPEUY010000020">
    <property type="protein sequence ID" value="KAJ4363224.1"/>
    <property type="molecule type" value="Genomic_DNA"/>
</dbReference>
<feature type="transmembrane region" description="Helical" evidence="5">
    <location>
        <begin position="405"/>
        <end position="424"/>
    </location>
</feature>
<keyword evidence="2 5" id="KW-0812">Transmembrane</keyword>
<keyword evidence="4 5" id="KW-0472">Membrane</keyword>
<evidence type="ECO:0000256" key="1">
    <source>
        <dbReference type="ARBA" id="ARBA00004141"/>
    </source>
</evidence>
<organism evidence="7 8">
    <name type="scientific">Neocucurbitaria cava</name>
    <dbReference type="NCBI Taxonomy" id="798079"/>
    <lineage>
        <taxon>Eukaryota</taxon>
        <taxon>Fungi</taxon>
        <taxon>Dikarya</taxon>
        <taxon>Ascomycota</taxon>
        <taxon>Pezizomycotina</taxon>
        <taxon>Dothideomycetes</taxon>
        <taxon>Pleosporomycetidae</taxon>
        <taxon>Pleosporales</taxon>
        <taxon>Pleosporineae</taxon>
        <taxon>Cucurbitariaceae</taxon>
        <taxon>Neocucurbitaria</taxon>
    </lineage>
</organism>
<dbReference type="PROSITE" id="PS50850">
    <property type="entry name" value="MFS"/>
    <property type="match status" value="1"/>
</dbReference>
<feature type="transmembrane region" description="Helical" evidence="5">
    <location>
        <begin position="152"/>
        <end position="174"/>
    </location>
</feature>
<evidence type="ECO:0000313" key="8">
    <source>
        <dbReference type="Proteomes" id="UP001140560"/>
    </source>
</evidence>
<feature type="transmembrane region" description="Helical" evidence="5">
    <location>
        <begin position="212"/>
        <end position="231"/>
    </location>
</feature>
<dbReference type="GO" id="GO:0022857">
    <property type="term" value="F:transmembrane transporter activity"/>
    <property type="evidence" value="ECO:0007669"/>
    <property type="project" value="InterPro"/>
</dbReference>
<feature type="transmembrane region" description="Helical" evidence="5">
    <location>
        <begin position="319"/>
        <end position="341"/>
    </location>
</feature>
<keyword evidence="3 5" id="KW-1133">Transmembrane helix</keyword>
<evidence type="ECO:0000313" key="7">
    <source>
        <dbReference type="EMBL" id="KAJ4363224.1"/>
    </source>
</evidence>
<dbReference type="InterPro" id="IPR011701">
    <property type="entry name" value="MFS"/>
</dbReference>
<evidence type="ECO:0000256" key="5">
    <source>
        <dbReference type="SAM" id="Phobius"/>
    </source>
</evidence>
<evidence type="ECO:0000259" key="6">
    <source>
        <dbReference type="PROSITE" id="PS50850"/>
    </source>
</evidence>
<reference evidence="7" key="1">
    <citation type="submission" date="2022-10" db="EMBL/GenBank/DDBJ databases">
        <title>Tapping the CABI collections for fungal endophytes: first genome assemblies for Collariella, Neodidymelliopsis, Ascochyta clinopodiicola, Didymella pomorum, Didymosphaeria variabile, Neocosmospora piperis and Neocucurbitaria cava.</title>
        <authorList>
            <person name="Hill R."/>
        </authorList>
    </citation>
    <scope>NUCLEOTIDE SEQUENCE</scope>
    <source>
        <strain evidence="7">IMI 356814</strain>
    </source>
</reference>
<dbReference type="Pfam" id="PF07690">
    <property type="entry name" value="MFS_1"/>
    <property type="match status" value="1"/>
</dbReference>
<feature type="transmembrane region" description="Helical" evidence="5">
    <location>
        <begin position="361"/>
        <end position="384"/>
    </location>
</feature>
<accession>A0A9W8XYP6</accession>
<dbReference type="OrthoDB" id="5215911at2759"/>
<sequence length="544" mass="59801">MTSAGHTGQVPGTIHLYEESGSSDLSNAYGNTIILQPQPSADPEDPLNWKPWRKQLAIWSVNFYVFAIGIATAVQYSVLTQIADETGITVSQLNLGTGLMFLFLGWGCLIWQPIAITYGRRGVYIISGILCIIPMVWAPYSRGPHQWYAHRSLLGLFAAPVESLPEVSVPDLFFAHQRGTYMAIYAFTLFGSNFLAPFFAGFIEDGAGWHAVMYYGAAILALGVVLNFFFLEDTIYFRPTAEGDEQEEGLQKGTLEPKAPTGGAKNSLTQEQYFPQTQPGAVFPTPRTYASKLQLFRLLEGRPTKAQMCLQSWRALTNFIYFPSIVWAGLLYGTNLSWYSIMNATTSSILGSAPYNFKPTMVGVAYLSPFIAAILGCVLSGRIADKLMLRLARRNGGTREPEQRLWTLLVSGILSSSGLILWGVGASRGIHFMGPIFGLGFVTIGVVCGGSISLSYAVDCFKEMAGESMITVIIIRNTLGFAFNYAITPWIDASGLQNTFIAVSMVSLTCTLSFLLIVMFGKRLRKLSARRYWGYVEGKTMAVH</sequence>
<dbReference type="InterPro" id="IPR020846">
    <property type="entry name" value="MFS_dom"/>
</dbReference>
<feature type="domain" description="Major facilitator superfamily (MFS) profile" evidence="6">
    <location>
        <begin position="57"/>
        <end position="525"/>
    </location>
</feature>
<dbReference type="SUPFAM" id="SSF103473">
    <property type="entry name" value="MFS general substrate transporter"/>
    <property type="match status" value="1"/>
</dbReference>
<name>A0A9W8XYP6_9PLEO</name>
<proteinExistence type="predicted"/>
<feature type="transmembrane region" description="Helical" evidence="5">
    <location>
        <begin position="90"/>
        <end position="111"/>
    </location>
</feature>
<protein>
    <recommendedName>
        <fullName evidence="6">Major facilitator superfamily (MFS) profile domain-containing protein</fullName>
    </recommendedName>
</protein>
<feature type="transmembrane region" description="Helical" evidence="5">
    <location>
        <begin position="123"/>
        <end position="140"/>
    </location>
</feature>
<dbReference type="PANTHER" id="PTHR23502:SF30">
    <property type="entry name" value="TRANSPORTER, PUTATIVE (AFU_ORTHOLOGUE AFUA_8G04702)-RELATED"/>
    <property type="match status" value="1"/>
</dbReference>
<gene>
    <name evidence="7" type="ORF">N0V83_010344</name>
</gene>
<dbReference type="Gene3D" id="1.20.1250.20">
    <property type="entry name" value="MFS general substrate transporter like domains"/>
    <property type="match status" value="1"/>
</dbReference>
<evidence type="ECO:0000256" key="3">
    <source>
        <dbReference type="ARBA" id="ARBA00022989"/>
    </source>
</evidence>
<feature type="transmembrane region" description="Helical" evidence="5">
    <location>
        <begin position="181"/>
        <end position="200"/>
    </location>
</feature>
<feature type="transmembrane region" description="Helical" evidence="5">
    <location>
        <begin position="436"/>
        <end position="457"/>
    </location>
</feature>
<evidence type="ECO:0000256" key="2">
    <source>
        <dbReference type="ARBA" id="ARBA00022692"/>
    </source>
</evidence>
<feature type="transmembrane region" description="Helical" evidence="5">
    <location>
        <begin position="469"/>
        <end position="487"/>
    </location>
</feature>
<keyword evidence="8" id="KW-1185">Reference proteome</keyword>
<dbReference type="Proteomes" id="UP001140560">
    <property type="component" value="Unassembled WGS sequence"/>
</dbReference>
<dbReference type="PANTHER" id="PTHR23502">
    <property type="entry name" value="MAJOR FACILITATOR SUPERFAMILY"/>
    <property type="match status" value="1"/>
</dbReference>
<dbReference type="InterPro" id="IPR036259">
    <property type="entry name" value="MFS_trans_sf"/>
</dbReference>
<dbReference type="AlphaFoldDB" id="A0A9W8XYP6"/>
<dbReference type="GO" id="GO:0005886">
    <property type="term" value="C:plasma membrane"/>
    <property type="evidence" value="ECO:0007669"/>
    <property type="project" value="TreeGrafter"/>
</dbReference>
<feature type="transmembrane region" description="Helical" evidence="5">
    <location>
        <begin position="499"/>
        <end position="521"/>
    </location>
</feature>